<dbReference type="RefSeq" id="WP_015615884.1">
    <property type="nucleotide sequence ID" value="NC_021182.1"/>
</dbReference>
<dbReference type="HOGENOM" id="CLU_1966748_0_0_9"/>
<reference evidence="1 2" key="1">
    <citation type="submission" date="2012-01" db="EMBL/GenBank/DDBJ databases">
        <title>Complete sequence of chromosome of Clostridium pasteurianum BC1.</title>
        <authorList>
            <consortium name="US DOE Joint Genome Institute"/>
            <person name="Lucas S."/>
            <person name="Han J."/>
            <person name="Lapidus A."/>
            <person name="Cheng J.-F."/>
            <person name="Goodwin L."/>
            <person name="Pitluck S."/>
            <person name="Peters L."/>
            <person name="Mikhailova N."/>
            <person name="Teshima H."/>
            <person name="Detter J.C."/>
            <person name="Han C."/>
            <person name="Tapia R."/>
            <person name="Land M."/>
            <person name="Hauser L."/>
            <person name="Kyrpides N."/>
            <person name="Ivanova N."/>
            <person name="Pagani I."/>
            <person name="Dunn J."/>
            <person name="Taghavi S."/>
            <person name="Francis A."/>
            <person name="van der Lelie D."/>
            <person name="Woyke T."/>
        </authorList>
    </citation>
    <scope>NUCLEOTIDE SEQUENCE [LARGE SCALE GENOMIC DNA]</scope>
    <source>
        <strain evidence="1 2">BC1</strain>
    </source>
</reference>
<evidence type="ECO:0000313" key="2">
    <source>
        <dbReference type="Proteomes" id="UP000013523"/>
    </source>
</evidence>
<dbReference type="PATRIC" id="fig|86416.3.peg.2736"/>
<protein>
    <submittedName>
        <fullName evidence="1">Uncharacterized protein</fullName>
    </submittedName>
</protein>
<name>R4K4U5_CLOPA</name>
<keyword evidence="2" id="KW-1185">Reference proteome</keyword>
<dbReference type="STRING" id="86416.Clopa_2748"/>
<sequence>MSENWKEKYAKKFIKSGITQQNVDDTIKNYIEDFNKIFKELTGEGQITLDVSNRLITFPDFKVTYKLTENKSLALELNPEAGKNNIKRIIKFNKGKYSVDNDPDKKIDELYDAIDEGIKYFYNTKNK</sequence>
<dbReference type="AlphaFoldDB" id="R4K4U5"/>
<dbReference type="EMBL" id="CP003261">
    <property type="protein sequence ID" value="AGK97588.1"/>
    <property type="molecule type" value="Genomic_DNA"/>
</dbReference>
<accession>R4K4U5</accession>
<proteinExistence type="predicted"/>
<dbReference type="Proteomes" id="UP000013523">
    <property type="component" value="Chromosome"/>
</dbReference>
<dbReference type="KEGG" id="cpas:Clopa_2748"/>
<organism evidence="1 2">
    <name type="scientific">Clostridium pasteurianum BC1</name>
    <dbReference type="NCBI Taxonomy" id="86416"/>
    <lineage>
        <taxon>Bacteria</taxon>
        <taxon>Bacillati</taxon>
        <taxon>Bacillota</taxon>
        <taxon>Clostridia</taxon>
        <taxon>Eubacteriales</taxon>
        <taxon>Clostridiaceae</taxon>
        <taxon>Clostridium</taxon>
    </lineage>
</organism>
<evidence type="ECO:0000313" key="1">
    <source>
        <dbReference type="EMBL" id="AGK97588.1"/>
    </source>
</evidence>
<gene>
    <name evidence="1" type="ORF">Clopa_2748</name>
</gene>